<evidence type="ECO:0000256" key="1">
    <source>
        <dbReference type="SAM" id="MobiDB-lite"/>
    </source>
</evidence>
<feature type="domain" description="Rhamnogalacturonase A/B/Epimerase-like pectate lyase" evidence="3">
    <location>
        <begin position="407"/>
        <end position="469"/>
    </location>
</feature>
<sequence>MMRSALITAAVVAVQAVIASPLVVSTTDSDVNGTYSDLASRATGYWYANMDHTGNARGYAPDLDQDYNYAVFKAVKAGDGNGIQAAINDGTNGAKRHGQWLASQPRVVYLPPGTYEVSKTIYMNTDTIIMGDATNPPVIRAAANFWSDDATLLSGQDPATGVSGELSFTVGLKNVILDTTKIPGGNAFTALWWGVAQGAQLQNVKITMAPSSNGNGHTGIRLGRGSTLGLADTRVEKGQAGSKQNKPSTRACTSTRTPSACSSPAATPSVLSGPPSTPAAPASAVTGGSPWVSLIDATSKKSGVTFVTTTYPSWMIENLSKDTSSDVAQVPEGTVIGAASHVNTFTYGNTVGRDPIYGSTTTSNNRPAALAPNGRYPVTAAPNYANNPASDFINVKDPAQNGGVKVLGDNTVDEAGALNKVLAFAAGQNKIAYFPFGKYRVDSTLLVPKGSRIVGEAWATITGNGAFFQDAANPKPVVSVGQAGDVGTAQIQDMRFTVSDVLPGAILVQFNMAGSAPGQVALWNSLVTVGGTRGASALTDACGDADNQCRGAYLGLHFAKTSSAYVENVWNWVADHTTEDFAGGSNIAAKGGALVESTKGTWLHALGSEHWWLYQLNLRSASNVMVSLLQTETNYDQGDHVPAGSVPPKPWTADVQGWGDPDFSWCGGGDTRCRMGFANYIQGGSNIYTYASASWAFFSGPGYQACAGNFQCQNHMHWITQTPQNLQAFGLCSKDSWAVMRLADGTNIEAQKGFEGSWPGGGGLVGRYTPN</sequence>
<feature type="region of interest" description="Disordered" evidence="1">
    <location>
        <begin position="235"/>
        <end position="286"/>
    </location>
</feature>
<feature type="chain" id="PRO_5046226047" evidence="2">
    <location>
        <begin position="20"/>
        <end position="771"/>
    </location>
</feature>
<evidence type="ECO:0000256" key="2">
    <source>
        <dbReference type="SAM" id="SignalP"/>
    </source>
</evidence>
<dbReference type="Proteomes" id="UP001480595">
    <property type="component" value="Unassembled WGS sequence"/>
</dbReference>
<feature type="domain" description="Rhamnogalacturonase A/B/Epimerase-like pectate lyase" evidence="3">
    <location>
        <begin position="79"/>
        <end position="244"/>
    </location>
</feature>
<dbReference type="InterPro" id="IPR012334">
    <property type="entry name" value="Pectin_lyas_fold"/>
</dbReference>
<feature type="signal peptide" evidence="2">
    <location>
        <begin position="1"/>
        <end position="19"/>
    </location>
</feature>
<dbReference type="GO" id="GO:0016787">
    <property type="term" value="F:hydrolase activity"/>
    <property type="evidence" value="ECO:0007669"/>
    <property type="project" value="UniProtKB-KW"/>
</dbReference>
<feature type="compositionally biased region" description="Low complexity" evidence="1">
    <location>
        <begin position="251"/>
        <end position="286"/>
    </location>
</feature>
<gene>
    <name evidence="4" type="ORF">PG994_012845</name>
</gene>
<dbReference type="GeneID" id="92097317"/>
<dbReference type="EMBL" id="JAQQWL010000013">
    <property type="protein sequence ID" value="KAK8042362.1"/>
    <property type="molecule type" value="Genomic_DNA"/>
</dbReference>
<keyword evidence="2" id="KW-0732">Signal</keyword>
<dbReference type="Pfam" id="PF12708">
    <property type="entry name" value="Pect-lyase_RHGA_epim"/>
    <property type="match status" value="2"/>
</dbReference>
<reference evidence="4 5" key="1">
    <citation type="submission" date="2023-01" db="EMBL/GenBank/DDBJ databases">
        <title>Analysis of 21 Apiospora genomes using comparative genomics revels a genus with tremendous synthesis potential of carbohydrate active enzymes and secondary metabolites.</title>
        <authorList>
            <person name="Sorensen T."/>
        </authorList>
    </citation>
    <scope>NUCLEOTIDE SEQUENCE [LARGE SCALE GENOMIC DNA]</scope>
    <source>
        <strain evidence="4 5">CBS 135458</strain>
    </source>
</reference>
<dbReference type="InterPro" id="IPR024535">
    <property type="entry name" value="RHGA/B-epi-like_pectate_lyase"/>
</dbReference>
<dbReference type="CDD" id="cd23668">
    <property type="entry name" value="GH55_beta13glucanase-like"/>
    <property type="match status" value="1"/>
</dbReference>
<dbReference type="Gene3D" id="2.160.20.10">
    <property type="entry name" value="Single-stranded right-handed beta-helix, Pectin lyase-like"/>
    <property type="match status" value="2"/>
</dbReference>
<feature type="compositionally biased region" description="Polar residues" evidence="1">
    <location>
        <begin position="241"/>
        <end position="250"/>
    </location>
</feature>
<proteinExistence type="predicted"/>
<evidence type="ECO:0000259" key="3">
    <source>
        <dbReference type="Pfam" id="PF12708"/>
    </source>
</evidence>
<dbReference type="InterPro" id="IPR039279">
    <property type="entry name" value="QRT3-like"/>
</dbReference>
<organism evidence="4 5">
    <name type="scientific">Apiospora phragmitis</name>
    <dbReference type="NCBI Taxonomy" id="2905665"/>
    <lineage>
        <taxon>Eukaryota</taxon>
        <taxon>Fungi</taxon>
        <taxon>Dikarya</taxon>
        <taxon>Ascomycota</taxon>
        <taxon>Pezizomycotina</taxon>
        <taxon>Sordariomycetes</taxon>
        <taxon>Xylariomycetidae</taxon>
        <taxon>Amphisphaeriales</taxon>
        <taxon>Apiosporaceae</taxon>
        <taxon>Apiospora</taxon>
    </lineage>
</organism>
<comment type="caution">
    <text evidence="4">The sequence shown here is derived from an EMBL/GenBank/DDBJ whole genome shotgun (WGS) entry which is preliminary data.</text>
</comment>
<dbReference type="PANTHER" id="PTHR33928">
    <property type="entry name" value="POLYGALACTURONASE QRT3"/>
    <property type="match status" value="1"/>
</dbReference>
<dbReference type="RefSeq" id="XP_066709215.1">
    <property type="nucleotide sequence ID" value="XM_066864254.1"/>
</dbReference>
<accession>A0ABR1T6Z6</accession>
<keyword evidence="4" id="KW-0378">Hydrolase</keyword>
<dbReference type="SUPFAM" id="SSF51126">
    <property type="entry name" value="Pectin lyase-like"/>
    <property type="match status" value="2"/>
</dbReference>
<dbReference type="PANTHER" id="PTHR33928:SF2">
    <property type="entry name" value="PECTATE LYASE SUPERFAMILY PROTEIN DOMAIN-CONTAINING PROTEIN-RELATED"/>
    <property type="match status" value="1"/>
</dbReference>
<evidence type="ECO:0000313" key="5">
    <source>
        <dbReference type="Proteomes" id="UP001480595"/>
    </source>
</evidence>
<dbReference type="InterPro" id="IPR011050">
    <property type="entry name" value="Pectin_lyase_fold/virulence"/>
</dbReference>
<keyword evidence="5" id="KW-1185">Reference proteome</keyword>
<protein>
    <submittedName>
        <fullName evidence="4">Glycoside hydrolase family 55 protein</fullName>
    </submittedName>
</protein>
<evidence type="ECO:0000313" key="4">
    <source>
        <dbReference type="EMBL" id="KAK8042362.1"/>
    </source>
</evidence>
<name>A0ABR1T6Z6_9PEZI</name>